<dbReference type="Gene3D" id="2.60.40.760">
    <property type="entry name" value="Expansin, cellulose-binding-like domain"/>
    <property type="match status" value="1"/>
</dbReference>
<feature type="domain" description="Expansin-like EG45" evidence="9">
    <location>
        <begin position="266"/>
        <end position="377"/>
    </location>
</feature>
<evidence type="ECO:0000256" key="1">
    <source>
        <dbReference type="ARBA" id="ARBA00004170"/>
    </source>
</evidence>
<dbReference type="Pfam" id="PF03330">
    <property type="entry name" value="DPBB_1"/>
    <property type="match status" value="1"/>
</dbReference>
<comment type="similarity">
    <text evidence="3">Belongs to the expansin family. Expansin A subfamily.</text>
</comment>
<reference evidence="11 12" key="1">
    <citation type="journal article" date="2018" name="Proc. Natl. Acad. Sci. U.S.A.">
        <title>Draft genome sequence of Camellia sinensis var. sinensis provides insights into the evolution of the tea genome and tea quality.</title>
        <authorList>
            <person name="Wei C."/>
            <person name="Yang H."/>
            <person name="Wang S."/>
            <person name="Zhao J."/>
            <person name="Liu C."/>
            <person name="Gao L."/>
            <person name="Xia E."/>
            <person name="Lu Y."/>
            <person name="Tai Y."/>
            <person name="She G."/>
            <person name="Sun J."/>
            <person name="Cao H."/>
            <person name="Tong W."/>
            <person name="Gao Q."/>
            <person name="Li Y."/>
            <person name="Deng W."/>
            <person name="Jiang X."/>
            <person name="Wang W."/>
            <person name="Chen Q."/>
            <person name="Zhang S."/>
            <person name="Li H."/>
            <person name="Wu J."/>
            <person name="Wang P."/>
            <person name="Li P."/>
            <person name="Shi C."/>
            <person name="Zheng F."/>
            <person name="Jian J."/>
            <person name="Huang B."/>
            <person name="Shan D."/>
            <person name="Shi M."/>
            <person name="Fang C."/>
            <person name="Yue Y."/>
            <person name="Li F."/>
            <person name="Li D."/>
            <person name="Wei S."/>
            <person name="Han B."/>
            <person name="Jiang C."/>
            <person name="Yin Y."/>
            <person name="Xia T."/>
            <person name="Zhang Z."/>
            <person name="Bennetzen J.L."/>
            <person name="Zhao S."/>
            <person name="Wan X."/>
        </authorList>
    </citation>
    <scope>NUCLEOTIDE SEQUENCE [LARGE SCALE GENOMIC DNA]</scope>
    <source>
        <strain evidence="12">cv. Shuchazao</strain>
        <tissue evidence="11">Leaf</tissue>
    </source>
</reference>
<evidence type="ECO:0000259" key="10">
    <source>
        <dbReference type="PROSITE" id="PS50843"/>
    </source>
</evidence>
<dbReference type="SMART" id="SM00837">
    <property type="entry name" value="DPBB_1"/>
    <property type="match status" value="1"/>
</dbReference>
<gene>
    <name evidence="11" type="ORF">TEA_000695</name>
</gene>
<keyword evidence="7" id="KW-0472">Membrane</keyword>
<evidence type="ECO:0000313" key="11">
    <source>
        <dbReference type="EMBL" id="THG07133.1"/>
    </source>
</evidence>
<dbReference type="PANTHER" id="PTHR31867">
    <property type="entry name" value="EXPANSIN-A15"/>
    <property type="match status" value="1"/>
</dbReference>
<keyword evidence="12" id="KW-1185">Reference proteome</keyword>
<accession>A0A4S4DV06</accession>
<evidence type="ECO:0000256" key="3">
    <source>
        <dbReference type="ARBA" id="ARBA00005392"/>
    </source>
</evidence>
<evidence type="ECO:0000313" key="12">
    <source>
        <dbReference type="Proteomes" id="UP000306102"/>
    </source>
</evidence>
<evidence type="ECO:0000256" key="6">
    <source>
        <dbReference type="ARBA" id="ARBA00022729"/>
    </source>
</evidence>
<evidence type="ECO:0000256" key="5">
    <source>
        <dbReference type="ARBA" id="ARBA00022525"/>
    </source>
</evidence>
<dbReference type="GO" id="GO:0009653">
    <property type="term" value="P:anatomical structure morphogenesis"/>
    <property type="evidence" value="ECO:0007669"/>
    <property type="project" value="UniProtKB-ARBA"/>
</dbReference>
<dbReference type="GO" id="GO:0016020">
    <property type="term" value="C:membrane"/>
    <property type="evidence" value="ECO:0007669"/>
    <property type="project" value="UniProtKB-SubCell"/>
</dbReference>
<dbReference type="InterPro" id="IPR036908">
    <property type="entry name" value="RlpA-like_sf"/>
</dbReference>
<dbReference type="CDD" id="cd22274">
    <property type="entry name" value="DPBB_EXPA_N"/>
    <property type="match status" value="1"/>
</dbReference>
<feature type="domain" description="Expansin-like CBD" evidence="10">
    <location>
        <begin position="387"/>
        <end position="467"/>
    </location>
</feature>
<keyword evidence="4" id="KW-0134">Cell wall</keyword>
<dbReference type="PRINTS" id="PR01226">
    <property type="entry name" value="EXPANSIN"/>
</dbReference>
<dbReference type="AlphaFoldDB" id="A0A4S4DV06"/>
<sequence>MEQETTMDEALLSEKSDVVEEKQNFERWSSYQYVERASSIIPTASLAGTEVSVDEIRSATTSSDRYYPPSLHAPLISSPEPDPNARGYFFRQRLVDAFDEGWWFDWMCNLSADRIAWRCPWLNLPAMSYSMFRQTGIQLVGLTHWVFYFPFRVQRQFGVNHLIPMEIALKIAEKIRARERFAAYIVLLIWPEGNPTANPYLNNEVCRYKTPTEVTLNKEHYQAHAHAFPLSPTDKWYYVGVNGQGNRWLNGHATFYGANQSPTTLGGACGYDNTFHAGFGINTAAVSGALFRGGEACGACYQLMCDYNLDPKWCLRRAVTTITATNFCPPNNNGGWCNLPRQHFDMSMPAFFRIARQGNEGIVPVLYRRVACRRRGGVRFTLKGQSNFNMIMISNVGGSGDVRAAWLRSSRTRTWVGMHRNWGANWQSNVDLRTQTVSFKLMLADGKTSEFFNVVPSSWKFGQTFASQNQFT</sequence>
<evidence type="ECO:0000259" key="9">
    <source>
        <dbReference type="PROSITE" id="PS50842"/>
    </source>
</evidence>
<dbReference type="InterPro" id="IPR009009">
    <property type="entry name" value="RlpA-like_DPBB"/>
</dbReference>
<dbReference type="Pfam" id="PF01357">
    <property type="entry name" value="Expansin_C"/>
    <property type="match status" value="1"/>
</dbReference>
<organism evidence="11 12">
    <name type="scientific">Camellia sinensis var. sinensis</name>
    <name type="common">China tea</name>
    <dbReference type="NCBI Taxonomy" id="542762"/>
    <lineage>
        <taxon>Eukaryota</taxon>
        <taxon>Viridiplantae</taxon>
        <taxon>Streptophyta</taxon>
        <taxon>Embryophyta</taxon>
        <taxon>Tracheophyta</taxon>
        <taxon>Spermatophyta</taxon>
        <taxon>Magnoliopsida</taxon>
        <taxon>eudicotyledons</taxon>
        <taxon>Gunneridae</taxon>
        <taxon>Pentapetalae</taxon>
        <taxon>asterids</taxon>
        <taxon>Ericales</taxon>
        <taxon>Theaceae</taxon>
        <taxon>Camellia</taxon>
    </lineage>
</organism>
<dbReference type="PROSITE" id="PS50842">
    <property type="entry name" value="EXPANSIN_EG45"/>
    <property type="match status" value="1"/>
</dbReference>
<dbReference type="EMBL" id="SDRB02010223">
    <property type="protein sequence ID" value="THG07133.1"/>
    <property type="molecule type" value="Genomic_DNA"/>
</dbReference>
<dbReference type="InterPro" id="IPR036749">
    <property type="entry name" value="Expansin_CBD_sf"/>
</dbReference>
<proteinExistence type="inferred from homology"/>
<dbReference type="SUPFAM" id="SSF49590">
    <property type="entry name" value="PHL pollen allergen"/>
    <property type="match status" value="1"/>
</dbReference>
<keyword evidence="8" id="KW-0961">Cell wall biogenesis/degradation</keyword>
<dbReference type="GO" id="GO:0005576">
    <property type="term" value="C:extracellular region"/>
    <property type="evidence" value="ECO:0007669"/>
    <property type="project" value="InterPro"/>
</dbReference>
<keyword evidence="5" id="KW-0964">Secreted</keyword>
<evidence type="ECO:0000256" key="8">
    <source>
        <dbReference type="ARBA" id="ARBA00023316"/>
    </source>
</evidence>
<dbReference type="SUPFAM" id="SSF50685">
    <property type="entry name" value="Barwin-like endoglucanases"/>
    <property type="match status" value="1"/>
</dbReference>
<dbReference type="InterPro" id="IPR007118">
    <property type="entry name" value="Expan_Lol_pI"/>
</dbReference>
<protein>
    <recommendedName>
        <fullName evidence="13">Expansin</fullName>
    </recommendedName>
</protein>
<dbReference type="InterPro" id="IPR007112">
    <property type="entry name" value="Expansin/allergen_DPBB_dom"/>
</dbReference>
<dbReference type="InterPro" id="IPR002963">
    <property type="entry name" value="Expansin"/>
</dbReference>
<comment type="subcellular location">
    <subcellularLocation>
        <location evidence="1">Membrane</location>
        <topology evidence="1">Peripheral membrane protein</topology>
    </subcellularLocation>
    <subcellularLocation>
        <location evidence="2">Secreted</location>
        <location evidence="2">Cell wall</location>
    </subcellularLocation>
</comment>
<comment type="caution">
    <text evidence="11">The sequence shown here is derived from an EMBL/GenBank/DDBJ whole genome shotgun (WGS) entry which is preliminary data.</text>
</comment>
<name>A0A4S4DV06_CAMSN</name>
<evidence type="ECO:0000256" key="4">
    <source>
        <dbReference type="ARBA" id="ARBA00022512"/>
    </source>
</evidence>
<dbReference type="PROSITE" id="PS50843">
    <property type="entry name" value="EXPANSIN_CBD"/>
    <property type="match status" value="1"/>
</dbReference>
<dbReference type="GO" id="GO:0009664">
    <property type="term" value="P:plant-type cell wall organization"/>
    <property type="evidence" value="ECO:0007669"/>
    <property type="project" value="InterPro"/>
</dbReference>
<evidence type="ECO:0000256" key="2">
    <source>
        <dbReference type="ARBA" id="ARBA00004191"/>
    </source>
</evidence>
<dbReference type="PRINTS" id="PR01225">
    <property type="entry name" value="EXPANSNFAMLY"/>
</dbReference>
<dbReference type="InterPro" id="IPR007117">
    <property type="entry name" value="Expansin_CBD"/>
</dbReference>
<evidence type="ECO:0008006" key="13">
    <source>
        <dbReference type="Google" id="ProtNLM"/>
    </source>
</evidence>
<evidence type="ECO:0000256" key="7">
    <source>
        <dbReference type="ARBA" id="ARBA00023136"/>
    </source>
</evidence>
<keyword evidence="6" id="KW-0732">Signal</keyword>
<dbReference type="Proteomes" id="UP000306102">
    <property type="component" value="Unassembled WGS sequence"/>
</dbReference>
<dbReference type="Gene3D" id="2.40.40.10">
    <property type="entry name" value="RlpA-like domain"/>
    <property type="match status" value="1"/>
</dbReference>